<evidence type="ECO:0000259" key="3">
    <source>
        <dbReference type="Pfam" id="PF25598"/>
    </source>
</evidence>
<proteinExistence type="predicted"/>
<feature type="domain" description="U-box" evidence="3">
    <location>
        <begin position="4"/>
        <end position="81"/>
    </location>
</feature>
<accession>A0ABR0UDE1</accession>
<evidence type="ECO:0000256" key="2">
    <source>
        <dbReference type="RuleBase" id="RU369093"/>
    </source>
</evidence>
<evidence type="ECO:0000256" key="1">
    <source>
        <dbReference type="ARBA" id="ARBA00022786"/>
    </source>
</evidence>
<protein>
    <recommendedName>
        <fullName evidence="2 3">U-box domain-containing protein</fullName>
        <ecNumber evidence="2">2.3.2.27</ecNumber>
    </recommendedName>
    <alternativeName>
        <fullName evidence="2">RING-type E3 ubiquitin transferase PUB</fullName>
    </alternativeName>
</protein>
<comment type="caution">
    <text evidence="4">The sequence shown here is derived from an EMBL/GenBank/DDBJ whole genome shotgun (WGS) entry which is preliminary data.</text>
</comment>
<evidence type="ECO:0000313" key="4">
    <source>
        <dbReference type="EMBL" id="KAK6120545.1"/>
    </source>
</evidence>
<keyword evidence="2" id="KW-0808">Transferase</keyword>
<evidence type="ECO:0000313" key="5">
    <source>
        <dbReference type="Proteomes" id="UP001318860"/>
    </source>
</evidence>
<dbReference type="Pfam" id="PF25598">
    <property type="entry name" value="ARM_PUB"/>
    <property type="match status" value="1"/>
</dbReference>
<name>A0ABR0UDE1_REHGL</name>
<dbReference type="PANTHER" id="PTHR22849">
    <property type="entry name" value="WDSAM1 PROTEIN"/>
    <property type="match status" value="1"/>
</dbReference>
<dbReference type="Proteomes" id="UP001318860">
    <property type="component" value="Unassembled WGS sequence"/>
</dbReference>
<gene>
    <name evidence="4" type="ORF">DH2020_045711</name>
</gene>
<keyword evidence="1 2" id="KW-0833">Ubl conjugation pathway</keyword>
<comment type="pathway">
    <text evidence="2">Protein modification; protein ubiquitination.</text>
</comment>
<keyword evidence="5" id="KW-1185">Reference proteome</keyword>
<organism evidence="4 5">
    <name type="scientific">Rehmannia glutinosa</name>
    <name type="common">Chinese foxglove</name>
    <dbReference type="NCBI Taxonomy" id="99300"/>
    <lineage>
        <taxon>Eukaryota</taxon>
        <taxon>Viridiplantae</taxon>
        <taxon>Streptophyta</taxon>
        <taxon>Embryophyta</taxon>
        <taxon>Tracheophyta</taxon>
        <taxon>Spermatophyta</taxon>
        <taxon>Magnoliopsida</taxon>
        <taxon>eudicotyledons</taxon>
        <taxon>Gunneridae</taxon>
        <taxon>Pentapetalae</taxon>
        <taxon>asterids</taxon>
        <taxon>lamiids</taxon>
        <taxon>Lamiales</taxon>
        <taxon>Orobanchaceae</taxon>
        <taxon>Rehmannieae</taxon>
        <taxon>Rehmannia</taxon>
    </lineage>
</organism>
<dbReference type="EC" id="2.3.2.27" evidence="2"/>
<dbReference type="InterPro" id="IPR058678">
    <property type="entry name" value="ARM_PUB"/>
</dbReference>
<reference evidence="4 5" key="1">
    <citation type="journal article" date="2021" name="Comput. Struct. Biotechnol. J.">
        <title>De novo genome assembly of the potent medicinal plant Rehmannia glutinosa using nanopore technology.</title>
        <authorList>
            <person name="Ma L."/>
            <person name="Dong C."/>
            <person name="Song C."/>
            <person name="Wang X."/>
            <person name="Zheng X."/>
            <person name="Niu Y."/>
            <person name="Chen S."/>
            <person name="Feng W."/>
        </authorList>
    </citation>
    <scope>NUCLEOTIDE SEQUENCE [LARGE SCALE GENOMIC DNA]</scope>
    <source>
        <strain evidence="4">DH-2019</strain>
    </source>
</reference>
<comment type="catalytic activity">
    <reaction evidence="2">
        <text>S-ubiquitinyl-[E2 ubiquitin-conjugating enzyme]-L-cysteine + [acceptor protein]-L-lysine = [E2 ubiquitin-conjugating enzyme]-L-cysteine + N(6)-ubiquitinyl-[acceptor protein]-L-lysine.</text>
        <dbReference type="EC" id="2.3.2.27"/>
    </reaction>
</comment>
<dbReference type="PANTHER" id="PTHR22849:SF128">
    <property type="entry name" value="U-BOX DOMAIN-CONTAINING PROTEIN"/>
    <property type="match status" value="1"/>
</dbReference>
<dbReference type="InterPro" id="IPR045185">
    <property type="entry name" value="PUB22/23/24-like"/>
</dbReference>
<sequence>MNFLLAQLCSCIDGRQWLLEHANSIAVVANRLLRVSPATDDRILCLLESIARFSATPTVVMEIFEVGGVSKMCMVFKADCAIYFEDSSRHNLSAHRDLIIPVHGSNFSHAQQDFSSFLHGDLTHTPSSPPGSQYPCGSNCCNNHHDMVQPLNPRVSANSVLIPSSQVQGTPKFPVMAAHYPDSQEDVYHAHNTYNNLKIDSSLIQERQEPLNMGEMT</sequence>
<comment type="function">
    <text evidence="2">Functions as an E3 ubiquitin ligase.</text>
</comment>
<dbReference type="EMBL" id="JABTTQ020003060">
    <property type="protein sequence ID" value="KAK6120545.1"/>
    <property type="molecule type" value="Genomic_DNA"/>
</dbReference>